<evidence type="ECO:0000313" key="1">
    <source>
        <dbReference type="EMBL" id="MEQ2254901.1"/>
    </source>
</evidence>
<keyword evidence="2" id="KW-1185">Reference proteome</keyword>
<dbReference type="EMBL" id="JAHRIQ010104831">
    <property type="protein sequence ID" value="MEQ2254901.1"/>
    <property type="molecule type" value="Genomic_DNA"/>
</dbReference>
<comment type="caution">
    <text evidence="1">The sequence shown here is derived from an EMBL/GenBank/DDBJ whole genome shotgun (WGS) entry which is preliminary data.</text>
</comment>
<accession>A0ABV0VEL3</accession>
<sequence>MKDAGHDYIGVISPQSISAIRRGKQNKEEGANYDPRMISAKKTLEESRYPVHYLVWHNKHRQLEKELATSEQALHLPTSIQTTGEWVKECRCRCQPTKHNTYEQ</sequence>
<evidence type="ECO:0000313" key="2">
    <source>
        <dbReference type="Proteomes" id="UP001482620"/>
    </source>
</evidence>
<reference evidence="1 2" key="1">
    <citation type="submission" date="2021-06" db="EMBL/GenBank/DDBJ databases">
        <authorList>
            <person name="Palmer J.M."/>
        </authorList>
    </citation>
    <scope>NUCLEOTIDE SEQUENCE [LARGE SCALE GENOMIC DNA]</scope>
    <source>
        <strain evidence="2">if_2019</strain>
        <tissue evidence="1">Muscle</tissue>
    </source>
</reference>
<gene>
    <name evidence="1" type="ORF">ILYODFUR_008388</name>
</gene>
<name>A0ABV0VEL3_9TELE</name>
<protein>
    <submittedName>
        <fullName evidence="1">Uncharacterized protein</fullName>
    </submittedName>
</protein>
<organism evidence="1 2">
    <name type="scientific">Ilyodon furcidens</name>
    <name type="common">goldbreast splitfin</name>
    <dbReference type="NCBI Taxonomy" id="33524"/>
    <lineage>
        <taxon>Eukaryota</taxon>
        <taxon>Metazoa</taxon>
        <taxon>Chordata</taxon>
        <taxon>Craniata</taxon>
        <taxon>Vertebrata</taxon>
        <taxon>Euteleostomi</taxon>
        <taxon>Actinopterygii</taxon>
        <taxon>Neopterygii</taxon>
        <taxon>Teleostei</taxon>
        <taxon>Neoteleostei</taxon>
        <taxon>Acanthomorphata</taxon>
        <taxon>Ovalentaria</taxon>
        <taxon>Atherinomorphae</taxon>
        <taxon>Cyprinodontiformes</taxon>
        <taxon>Goodeidae</taxon>
        <taxon>Ilyodon</taxon>
    </lineage>
</organism>
<proteinExistence type="predicted"/>
<dbReference type="Proteomes" id="UP001482620">
    <property type="component" value="Unassembled WGS sequence"/>
</dbReference>